<keyword evidence="5 16" id="KW-0597">Phosphoprotein</keyword>
<keyword evidence="12" id="KW-0804">Transcription</keyword>
<dbReference type="Gene3D" id="3.40.50.2300">
    <property type="match status" value="1"/>
</dbReference>
<keyword evidence="13" id="KW-0535">Nitrogen fixation</keyword>
<dbReference type="Pfam" id="PF25601">
    <property type="entry name" value="AAA_lid_14"/>
    <property type="match status" value="1"/>
</dbReference>
<dbReference type="FunFam" id="3.40.50.300:FF:000006">
    <property type="entry name" value="DNA-binding transcriptional regulator NtrC"/>
    <property type="match status" value="1"/>
</dbReference>
<dbReference type="Gene3D" id="1.10.10.60">
    <property type="entry name" value="Homeodomain-like"/>
    <property type="match status" value="1"/>
</dbReference>
<dbReference type="PROSITE" id="PS50110">
    <property type="entry name" value="RESPONSE_REGULATORY"/>
    <property type="match status" value="1"/>
</dbReference>
<dbReference type="Pfam" id="PF02954">
    <property type="entry name" value="HTH_8"/>
    <property type="match status" value="1"/>
</dbReference>
<dbReference type="PROSITE" id="PS50045">
    <property type="entry name" value="SIGMA54_INTERACT_4"/>
    <property type="match status" value="1"/>
</dbReference>
<keyword evidence="11" id="KW-0010">Activator</keyword>
<keyword evidence="4" id="KW-0678">Repressor</keyword>
<keyword evidence="10" id="KW-0238">DNA-binding</keyword>
<dbReference type="FunFam" id="3.40.50.2300:FF:000730">
    <property type="entry name" value="Nitrogen fixation master sigma-54-dependent transcriptional response regulator"/>
    <property type="match status" value="1"/>
</dbReference>
<evidence type="ECO:0000256" key="9">
    <source>
        <dbReference type="ARBA" id="ARBA00023015"/>
    </source>
</evidence>
<dbReference type="PANTHER" id="PTHR32071">
    <property type="entry name" value="TRANSCRIPTIONAL REGULATORY PROTEIN"/>
    <property type="match status" value="1"/>
</dbReference>
<dbReference type="SUPFAM" id="SSF46689">
    <property type="entry name" value="Homeodomain-like"/>
    <property type="match status" value="1"/>
</dbReference>
<evidence type="ECO:0000256" key="12">
    <source>
        <dbReference type="ARBA" id="ARBA00023163"/>
    </source>
</evidence>
<evidence type="ECO:0000256" key="16">
    <source>
        <dbReference type="PROSITE-ProRule" id="PRU00169"/>
    </source>
</evidence>
<dbReference type="Gene3D" id="3.40.50.300">
    <property type="entry name" value="P-loop containing nucleotide triphosphate hydrolases"/>
    <property type="match status" value="1"/>
</dbReference>
<dbReference type="Proteomes" id="UP000031433">
    <property type="component" value="Unassembled WGS sequence"/>
</dbReference>
<dbReference type="SMART" id="SM00382">
    <property type="entry name" value="AAA"/>
    <property type="match status" value="1"/>
</dbReference>
<dbReference type="InterPro" id="IPR009057">
    <property type="entry name" value="Homeodomain-like_sf"/>
</dbReference>
<proteinExistence type="predicted"/>
<dbReference type="PROSITE" id="PS00676">
    <property type="entry name" value="SIGMA54_INTERACT_2"/>
    <property type="match status" value="1"/>
</dbReference>
<dbReference type="EMBL" id="JXBL01000001">
    <property type="protein sequence ID" value="KIE42920.1"/>
    <property type="molecule type" value="Genomic_DNA"/>
</dbReference>
<dbReference type="GO" id="GO:0005737">
    <property type="term" value="C:cytoplasm"/>
    <property type="evidence" value="ECO:0007669"/>
    <property type="project" value="UniProtKB-SubCell"/>
</dbReference>
<accession>A0A0C1U5C8</accession>
<keyword evidence="8" id="KW-0902">Two-component regulatory system</keyword>
<feature type="modified residue" description="4-aspartylphosphate" evidence="16">
    <location>
        <position position="54"/>
    </location>
</feature>
<feature type="domain" description="Response regulatory" evidence="18">
    <location>
        <begin position="5"/>
        <end position="119"/>
    </location>
</feature>
<dbReference type="SUPFAM" id="SSF52172">
    <property type="entry name" value="CheY-like"/>
    <property type="match status" value="1"/>
</dbReference>
<name>A0A0C1U5C8_9BACT</name>
<evidence type="ECO:0000256" key="6">
    <source>
        <dbReference type="ARBA" id="ARBA00022741"/>
    </source>
</evidence>
<dbReference type="Pfam" id="PF00072">
    <property type="entry name" value="Response_reg"/>
    <property type="match status" value="1"/>
</dbReference>
<dbReference type="CDD" id="cd00009">
    <property type="entry name" value="AAA"/>
    <property type="match status" value="1"/>
</dbReference>
<keyword evidence="20" id="KW-1185">Reference proteome</keyword>
<dbReference type="GO" id="GO:0006355">
    <property type="term" value="P:regulation of DNA-templated transcription"/>
    <property type="evidence" value="ECO:0007669"/>
    <property type="project" value="InterPro"/>
</dbReference>
<dbReference type="RefSeq" id="WP_039645924.1">
    <property type="nucleotide sequence ID" value="NZ_JXBL01000001.1"/>
</dbReference>
<evidence type="ECO:0000256" key="11">
    <source>
        <dbReference type="ARBA" id="ARBA00023159"/>
    </source>
</evidence>
<evidence type="ECO:0000256" key="4">
    <source>
        <dbReference type="ARBA" id="ARBA00022491"/>
    </source>
</evidence>
<evidence type="ECO:0000256" key="5">
    <source>
        <dbReference type="ARBA" id="ARBA00022553"/>
    </source>
</evidence>
<evidence type="ECO:0000256" key="13">
    <source>
        <dbReference type="ARBA" id="ARBA00023231"/>
    </source>
</evidence>
<dbReference type="InterPro" id="IPR027417">
    <property type="entry name" value="P-loop_NTPase"/>
</dbReference>
<dbReference type="InterPro" id="IPR025944">
    <property type="entry name" value="Sigma_54_int_dom_CS"/>
</dbReference>
<evidence type="ECO:0000259" key="18">
    <source>
        <dbReference type="PROSITE" id="PS50110"/>
    </source>
</evidence>
<evidence type="ECO:0000256" key="8">
    <source>
        <dbReference type="ARBA" id="ARBA00023012"/>
    </source>
</evidence>
<feature type="domain" description="Sigma-54 factor interaction" evidence="17">
    <location>
        <begin position="145"/>
        <end position="374"/>
    </location>
</feature>
<dbReference type="InterPro" id="IPR001789">
    <property type="entry name" value="Sig_transdc_resp-reg_receiver"/>
</dbReference>
<dbReference type="GO" id="GO:0043565">
    <property type="term" value="F:sequence-specific DNA binding"/>
    <property type="evidence" value="ECO:0007669"/>
    <property type="project" value="InterPro"/>
</dbReference>
<protein>
    <recommendedName>
        <fullName evidence="2">DNA-binding transcriptional regulator NtrC</fullName>
    </recommendedName>
    <alternativeName>
        <fullName evidence="14">Nitrogen regulation protein NR(I)</fullName>
    </alternativeName>
    <alternativeName>
        <fullName evidence="15">Nitrogen regulator I</fullName>
    </alternativeName>
</protein>
<gene>
    <name evidence="19" type="ORF">SE37_09890</name>
</gene>
<evidence type="ECO:0000256" key="14">
    <source>
        <dbReference type="ARBA" id="ARBA00029881"/>
    </source>
</evidence>
<dbReference type="PANTHER" id="PTHR32071:SF95">
    <property type="entry name" value="DNA-BINDING TRANSCRIPTIONAL REGULATOR NTRC"/>
    <property type="match status" value="1"/>
</dbReference>
<dbReference type="Pfam" id="PF00158">
    <property type="entry name" value="Sigma54_activat"/>
    <property type="match status" value="1"/>
</dbReference>
<keyword evidence="9" id="KW-0805">Transcription regulation</keyword>
<keyword evidence="6" id="KW-0547">Nucleotide-binding</keyword>
<sequence length="481" mass="53942">MVLNRILVADDEESMRWVLSKALRKKGFTVDLARDGEEALRLVQSNEYDLAILDIKMPGFTGLELLDKVRELKHDLLMVIMTAEASMKNAVEAMKRGAYDYITKPFDLDVIDAIIEKVNKAREITSQMTILREELKERYHLEKTVIGNSPAMREVYKTIGKVAPSDVTVLVQGESGTGKELIARAIHFNSKRIGKPFIALNCAAIPKELLESELFGFEKGAFTGAVERKLGKFEQANGGTIFLDEIGDMPLDLQAKILRVLQEKEVTRTGGSQNIAVDVRIVAATNQNLEELVRKKQFREDLFYRLNVVPIQLVPLRERKEDVPLLVAYFLQNACAELEVSSKKCSPEAMALLTTHNWPGNVRELENTIKRAVILSSDPLLITSDFPGLCSRQAAGEAPAADDLSLEALVDMKLRASLTKLDKMESGDIYNLVLKQVERPLIRFVLEKTRGNQVKGAEILGINRNTLRKKIQELGIELRKD</sequence>
<dbReference type="InterPro" id="IPR058031">
    <property type="entry name" value="AAA_lid_NorR"/>
</dbReference>
<comment type="subcellular location">
    <subcellularLocation>
        <location evidence="1">Cytoplasm</location>
    </subcellularLocation>
</comment>
<keyword evidence="3" id="KW-0963">Cytoplasm</keyword>
<dbReference type="InterPro" id="IPR002197">
    <property type="entry name" value="HTH_Fis"/>
</dbReference>
<evidence type="ECO:0000256" key="2">
    <source>
        <dbReference type="ARBA" id="ARBA00019059"/>
    </source>
</evidence>
<dbReference type="Gene3D" id="1.10.8.60">
    <property type="match status" value="1"/>
</dbReference>
<organism evidence="19 20">
    <name type="scientific">Geobacter soli</name>
    <dbReference type="NCBI Taxonomy" id="1510391"/>
    <lineage>
        <taxon>Bacteria</taxon>
        <taxon>Pseudomonadati</taxon>
        <taxon>Thermodesulfobacteriota</taxon>
        <taxon>Desulfuromonadia</taxon>
        <taxon>Geobacterales</taxon>
        <taxon>Geobacteraceae</taxon>
        <taxon>Geobacter</taxon>
    </lineage>
</organism>
<comment type="caution">
    <text evidence="19">The sequence shown here is derived from an EMBL/GenBank/DDBJ whole genome shotgun (WGS) entry which is preliminary data.</text>
</comment>
<dbReference type="PRINTS" id="PR01590">
    <property type="entry name" value="HTHFIS"/>
</dbReference>
<evidence type="ECO:0000256" key="15">
    <source>
        <dbReference type="ARBA" id="ARBA00031910"/>
    </source>
</evidence>
<evidence type="ECO:0000313" key="19">
    <source>
        <dbReference type="EMBL" id="KIE42920.1"/>
    </source>
</evidence>
<dbReference type="InterPro" id="IPR025943">
    <property type="entry name" value="Sigma_54_int_dom_ATP-bd_2"/>
</dbReference>
<dbReference type="InterPro" id="IPR011006">
    <property type="entry name" value="CheY-like_superfamily"/>
</dbReference>
<keyword evidence="7" id="KW-0067">ATP-binding</keyword>
<dbReference type="SUPFAM" id="SSF52540">
    <property type="entry name" value="P-loop containing nucleoside triphosphate hydrolases"/>
    <property type="match status" value="1"/>
</dbReference>
<dbReference type="AlphaFoldDB" id="A0A0C1U5C8"/>
<dbReference type="PROSITE" id="PS00675">
    <property type="entry name" value="SIGMA54_INTERACT_1"/>
    <property type="match status" value="1"/>
</dbReference>
<dbReference type="PROSITE" id="PS00688">
    <property type="entry name" value="SIGMA54_INTERACT_3"/>
    <property type="match status" value="1"/>
</dbReference>
<evidence type="ECO:0000256" key="10">
    <source>
        <dbReference type="ARBA" id="ARBA00023125"/>
    </source>
</evidence>
<evidence type="ECO:0000256" key="3">
    <source>
        <dbReference type="ARBA" id="ARBA00022490"/>
    </source>
</evidence>
<evidence type="ECO:0000256" key="7">
    <source>
        <dbReference type="ARBA" id="ARBA00022840"/>
    </source>
</evidence>
<evidence type="ECO:0000256" key="1">
    <source>
        <dbReference type="ARBA" id="ARBA00004496"/>
    </source>
</evidence>
<dbReference type="InterPro" id="IPR025662">
    <property type="entry name" value="Sigma_54_int_dom_ATP-bd_1"/>
</dbReference>
<dbReference type="InterPro" id="IPR002078">
    <property type="entry name" value="Sigma_54_int"/>
</dbReference>
<dbReference type="SMART" id="SM00448">
    <property type="entry name" value="REC"/>
    <property type="match status" value="1"/>
</dbReference>
<dbReference type="GO" id="GO:0005524">
    <property type="term" value="F:ATP binding"/>
    <property type="evidence" value="ECO:0007669"/>
    <property type="project" value="UniProtKB-KW"/>
</dbReference>
<evidence type="ECO:0000313" key="20">
    <source>
        <dbReference type="Proteomes" id="UP000031433"/>
    </source>
</evidence>
<reference evidence="19 20" key="1">
    <citation type="submission" date="2015-01" db="EMBL/GenBank/DDBJ databases">
        <title>Genome sequence of the anaerobic bacterium Geobacter soli GSS01, a dissimilatory Fe(III) reducer from soil.</title>
        <authorList>
            <person name="Yang G."/>
            <person name="Zhou S."/>
        </authorList>
    </citation>
    <scope>NUCLEOTIDE SEQUENCE [LARGE SCALE GENOMIC DNA]</scope>
    <source>
        <strain evidence="19 20">GSS01</strain>
    </source>
</reference>
<evidence type="ECO:0000259" key="17">
    <source>
        <dbReference type="PROSITE" id="PS50045"/>
    </source>
</evidence>
<dbReference type="GO" id="GO:0000160">
    <property type="term" value="P:phosphorelay signal transduction system"/>
    <property type="evidence" value="ECO:0007669"/>
    <property type="project" value="UniProtKB-KW"/>
</dbReference>
<dbReference type="InterPro" id="IPR003593">
    <property type="entry name" value="AAA+_ATPase"/>
</dbReference>